<sequence length="460" mass="43856">MPIYFGSDPIDDIFGTSESDDYDKVYVGSDQIWPPISFPLVYLNTNVTDAAVPAGATGCWVHLWGGGEAGGNGGHDDSTQSTGSASGGNGGAGAAHIDRIFIYVEDLGPTWSLIAGQHGTGSGGNGTASRFVSGGIDLIANGGVNQVGGTAVVTGLDADYYQPRAYNGGNKEQSSNGGGGGGADGGGASWTGDNAPNTTSPGTRGVGVQQEGQENDPGDGGTGGSAYGSGAGHHYASGGGGGGGGAYTSGGAGGAGSQSSGGSGGVGGQARAEVVWVSTVVPKDKTYQFGAGAWSWTVPSWAQEGWEVDLVMWGGGRGGNNGSTTSAGVGGTGSTPVTRTLVIGDDIALGGTLAGTVGSGGASNGGAGGNTTCTTLGLTAPGATATAPSQAGVSAADATIGGKTYKGGKGGTSGTTITAGEAGAAPGGGGQGGGSLFFIGQDGGVGGAGRTLIRLREVLP</sequence>
<feature type="compositionally biased region" description="Gly residues" evidence="1">
    <location>
        <begin position="218"/>
        <end position="229"/>
    </location>
</feature>
<feature type="region of interest" description="Disordered" evidence="1">
    <location>
        <begin position="166"/>
        <end position="229"/>
    </location>
</feature>
<dbReference type="Proteomes" id="UP000241655">
    <property type="component" value="Segment"/>
</dbReference>
<evidence type="ECO:0000313" key="3">
    <source>
        <dbReference type="Proteomes" id="UP000241655"/>
    </source>
</evidence>
<feature type="compositionally biased region" description="Gly residues" evidence="1">
    <location>
        <begin position="176"/>
        <end position="189"/>
    </location>
</feature>
<name>A0A2P1CCT3_9CAUD</name>
<feature type="region of interest" description="Disordered" evidence="1">
    <location>
        <begin position="71"/>
        <end position="90"/>
    </location>
</feature>
<dbReference type="EMBL" id="MG920059">
    <property type="protein sequence ID" value="AVJ49038.1"/>
    <property type="molecule type" value="Genomic_DNA"/>
</dbReference>
<protein>
    <submittedName>
        <fullName evidence="2">Minor tail protein</fullName>
    </submittedName>
</protein>
<accession>A0A2P1CCT3</accession>
<organism evidence="2 3">
    <name type="scientific">Mycobacterium phage Baloo</name>
    <dbReference type="NCBI Taxonomy" id="2099645"/>
    <lineage>
        <taxon>Viruses</taxon>
        <taxon>Duplodnaviria</taxon>
        <taxon>Heunggongvirae</taxon>
        <taxon>Uroviricota</taxon>
        <taxon>Caudoviricetes</taxon>
        <taxon>Bclasvirinae</taxon>
        <taxon>Pipefishvirus</taxon>
        <taxon>Pipefishvirus athena</taxon>
    </lineage>
</organism>
<proteinExistence type="predicted"/>
<reference evidence="2 3" key="1">
    <citation type="submission" date="2018-02" db="EMBL/GenBank/DDBJ databases">
        <authorList>
            <person name="Ng W.L."/>
            <person name="Stoner T.H."/>
            <person name="Russell D.A."/>
            <person name="Garlena R.A."/>
            <person name="Stoner T.H."/>
            <person name="Pope W.H."/>
            <person name="Jacobs-Sera D."/>
            <person name="Hatfull G.F."/>
        </authorList>
    </citation>
    <scope>NUCLEOTIDE SEQUENCE [LARGE SCALE GENOMIC DNA]</scope>
</reference>
<evidence type="ECO:0000256" key="1">
    <source>
        <dbReference type="SAM" id="MobiDB-lite"/>
    </source>
</evidence>
<evidence type="ECO:0000313" key="2">
    <source>
        <dbReference type="EMBL" id="AVJ49038.1"/>
    </source>
</evidence>
<gene>
    <name evidence="2" type="primary">32</name>
    <name evidence="2" type="ORF">PBI_BALOO_32</name>
</gene>